<gene>
    <name evidence="1" type="ORF">V6N11_022950</name>
</gene>
<protein>
    <submittedName>
        <fullName evidence="1">Uncharacterized protein</fullName>
    </submittedName>
</protein>
<evidence type="ECO:0000313" key="1">
    <source>
        <dbReference type="EMBL" id="KAK9038057.1"/>
    </source>
</evidence>
<keyword evidence="2" id="KW-1185">Reference proteome</keyword>
<evidence type="ECO:0000313" key="2">
    <source>
        <dbReference type="Proteomes" id="UP001396334"/>
    </source>
</evidence>
<dbReference type="EMBL" id="JBBPBN010000005">
    <property type="protein sequence ID" value="KAK9038057.1"/>
    <property type="molecule type" value="Genomic_DNA"/>
</dbReference>
<comment type="caution">
    <text evidence="1">The sequence shown here is derived from an EMBL/GenBank/DDBJ whole genome shotgun (WGS) entry which is preliminary data.</text>
</comment>
<proteinExistence type="predicted"/>
<sequence>MEFAVSPVAENLKNLLSQQAAYLGAHKKQTAADAKSLEGEETTEGVAEKCLNGLIDWCTIQARKQGRVIGIYLKSQQSPKGIQSILAMISMLSSKTSLHSYDPFCLPIKLPVSIGNLQNLLTLDLRAYHTLRLKIAYIMVA</sequence>
<dbReference type="Proteomes" id="UP001396334">
    <property type="component" value="Unassembled WGS sequence"/>
</dbReference>
<accession>A0ABR2TL32</accession>
<organism evidence="1 2">
    <name type="scientific">Hibiscus sabdariffa</name>
    <name type="common">roselle</name>
    <dbReference type="NCBI Taxonomy" id="183260"/>
    <lineage>
        <taxon>Eukaryota</taxon>
        <taxon>Viridiplantae</taxon>
        <taxon>Streptophyta</taxon>
        <taxon>Embryophyta</taxon>
        <taxon>Tracheophyta</taxon>
        <taxon>Spermatophyta</taxon>
        <taxon>Magnoliopsida</taxon>
        <taxon>eudicotyledons</taxon>
        <taxon>Gunneridae</taxon>
        <taxon>Pentapetalae</taxon>
        <taxon>rosids</taxon>
        <taxon>malvids</taxon>
        <taxon>Malvales</taxon>
        <taxon>Malvaceae</taxon>
        <taxon>Malvoideae</taxon>
        <taxon>Hibiscus</taxon>
    </lineage>
</organism>
<name>A0ABR2TL32_9ROSI</name>
<reference evidence="1 2" key="1">
    <citation type="journal article" date="2024" name="G3 (Bethesda)">
        <title>Genome assembly of Hibiscus sabdariffa L. provides insights into metabolisms of medicinal natural products.</title>
        <authorList>
            <person name="Kim T."/>
        </authorList>
    </citation>
    <scope>NUCLEOTIDE SEQUENCE [LARGE SCALE GENOMIC DNA]</scope>
    <source>
        <strain evidence="1">TK-2024</strain>
        <tissue evidence="1">Old leaves</tissue>
    </source>
</reference>